<comment type="subcellular location">
    <subcellularLocation>
        <location evidence="1">Nucleus</location>
    </subcellularLocation>
</comment>
<feature type="domain" description="AP2/ERF" evidence="7">
    <location>
        <begin position="139"/>
        <end position="189"/>
    </location>
</feature>
<dbReference type="AlphaFoldDB" id="A0A0G4GHR2"/>
<feature type="domain" description="AP2/ERF" evidence="7">
    <location>
        <begin position="708"/>
        <end position="759"/>
    </location>
</feature>
<feature type="compositionally biased region" description="Polar residues" evidence="6">
    <location>
        <begin position="300"/>
        <end position="311"/>
    </location>
</feature>
<sequence length="841" mass="92457">MQQPTVEQPSAADGGQAATERDRSAEVACLDGGQLTMHNEAITGGQTPHTSEAATSDAGKGKARHRHEHQSSVAAVDSRSSSPHSPRRRKAAKSDGASVSAGDVWSSICMSDPQWAADRDSKAGSKGKTVITKSVHQSDVVGVCWHNERQAWQTTWYEKNERKTQFFYVSEHGYDRAKALAEQHRCELERTGRAAVKKRAEHQSGVRGVHYHKGSNAWVASWQEGGRQRKEKKLSVRQLGYEGAKRAAISHRRKMEKRHHEYRVAASPPPPSFELDDDSRPPIRPTKRRRKDTMDHSSTADDTQPTDSNGQPADESASDIARLDTTCDAAALAVLLEGVRASDPGSGGRYEIVTVTVAGQQTRAIRWRPTGVDVPSDGRVTAQAMRAGRPPREERSDWPLPLPHAEASTAAHRNNEERHTPSSSVDGHGGHDGRVASAARSPHPKLCGPAGRQVAGELTGNALARALVRWMRDQQPGELHALDRGGIGISWRTNYSCEAYFWDSDASTAVDLRQFPVGHGASPAAIFTAFREAVEYRNALHRSRVGDRAMLIDLSWLQRAQQGQGQGGVPGVPPNRNSHLYGGSNRSKRPRLDPPLDPPLCPRPAPAAAPHLPARPPMSRQGDATLGRRARQRSIVARAARQSDDGSRSPSPQPRRRRKAAKRDGASVSAGDVLSSIGMSDPQWTPNRDSKAGSKGKTVITKPEHQSDVVGVCWSSAMQAWRALWYEKGDSKKQKCFYVKDHGFDTAKALAEEHRRELERTGRASVRKLSKHQSGVKGVWYDKANNCWMASWQEGGKEKRSPSQSLSWAMRVPSRPPLDIAGRWRRSITDTTTRERRPPSE</sequence>
<feature type="compositionally biased region" description="Low complexity" evidence="6">
    <location>
        <begin position="71"/>
        <end position="84"/>
    </location>
</feature>
<keyword evidence="4" id="KW-0804">Transcription</keyword>
<organism evidence="8 9">
    <name type="scientific">Vitrella brassicaformis (strain CCMP3155)</name>
    <dbReference type="NCBI Taxonomy" id="1169540"/>
    <lineage>
        <taxon>Eukaryota</taxon>
        <taxon>Sar</taxon>
        <taxon>Alveolata</taxon>
        <taxon>Colpodellida</taxon>
        <taxon>Vitrellaceae</taxon>
        <taxon>Vitrella</taxon>
    </lineage>
</organism>
<feature type="region of interest" description="Disordered" evidence="6">
    <location>
        <begin position="562"/>
        <end position="699"/>
    </location>
</feature>
<keyword evidence="9" id="KW-1185">Reference proteome</keyword>
<evidence type="ECO:0000313" key="8">
    <source>
        <dbReference type="EMBL" id="CEM29277.1"/>
    </source>
</evidence>
<dbReference type="InParanoid" id="A0A0G4GHR2"/>
<proteinExistence type="predicted"/>
<feature type="compositionally biased region" description="Basic residues" evidence="6">
    <location>
        <begin position="248"/>
        <end position="257"/>
    </location>
</feature>
<evidence type="ECO:0000256" key="3">
    <source>
        <dbReference type="ARBA" id="ARBA00023125"/>
    </source>
</evidence>
<feature type="region of interest" description="Disordered" evidence="6">
    <location>
        <begin position="794"/>
        <end position="841"/>
    </location>
</feature>
<dbReference type="GO" id="GO:0003700">
    <property type="term" value="F:DNA-binding transcription factor activity"/>
    <property type="evidence" value="ECO:0007669"/>
    <property type="project" value="InterPro"/>
</dbReference>
<feature type="region of interest" description="Disordered" evidence="6">
    <location>
        <begin position="1"/>
        <end position="98"/>
    </location>
</feature>
<feature type="domain" description="AP2/ERF" evidence="7">
    <location>
        <begin position="204"/>
        <end position="257"/>
    </location>
</feature>
<evidence type="ECO:0000313" key="9">
    <source>
        <dbReference type="Proteomes" id="UP000041254"/>
    </source>
</evidence>
<dbReference type="Gene3D" id="1.20.5.2050">
    <property type="match status" value="4"/>
</dbReference>
<feature type="region of interest" description="Disordered" evidence="6">
    <location>
        <begin position="245"/>
        <end position="318"/>
    </location>
</feature>
<evidence type="ECO:0000256" key="5">
    <source>
        <dbReference type="ARBA" id="ARBA00023242"/>
    </source>
</evidence>
<dbReference type="PhylomeDB" id="A0A0G4GHR2"/>
<evidence type="ECO:0000256" key="6">
    <source>
        <dbReference type="SAM" id="MobiDB-lite"/>
    </source>
</evidence>
<evidence type="ECO:0000259" key="7">
    <source>
        <dbReference type="Pfam" id="PF00847"/>
    </source>
</evidence>
<accession>A0A0G4GHR2</accession>
<evidence type="ECO:0000256" key="1">
    <source>
        <dbReference type="ARBA" id="ARBA00004123"/>
    </source>
</evidence>
<feature type="compositionally biased region" description="Pro residues" evidence="6">
    <location>
        <begin position="593"/>
        <end position="607"/>
    </location>
</feature>
<dbReference type="GO" id="GO:0003677">
    <property type="term" value="F:DNA binding"/>
    <property type="evidence" value="ECO:0007669"/>
    <property type="project" value="UniProtKB-KW"/>
</dbReference>
<dbReference type="VEuPathDB" id="CryptoDB:Vbra_17813"/>
<evidence type="ECO:0000256" key="4">
    <source>
        <dbReference type="ARBA" id="ARBA00023163"/>
    </source>
</evidence>
<feature type="region of interest" description="Disordered" evidence="6">
    <location>
        <begin position="382"/>
        <end position="453"/>
    </location>
</feature>
<keyword evidence="5" id="KW-0539">Nucleus</keyword>
<evidence type="ECO:0000256" key="2">
    <source>
        <dbReference type="ARBA" id="ARBA00023015"/>
    </source>
</evidence>
<feature type="compositionally biased region" description="Basic and acidic residues" evidence="6">
    <location>
        <begin position="832"/>
        <end position="841"/>
    </location>
</feature>
<gene>
    <name evidence="8" type="ORF">Vbra_17813</name>
</gene>
<protein>
    <recommendedName>
        <fullName evidence="7">AP2/ERF domain-containing protein</fullName>
    </recommendedName>
</protein>
<dbReference type="EMBL" id="CDMY01000668">
    <property type="protein sequence ID" value="CEM29277.1"/>
    <property type="molecule type" value="Genomic_DNA"/>
</dbReference>
<dbReference type="GO" id="GO:0005634">
    <property type="term" value="C:nucleus"/>
    <property type="evidence" value="ECO:0007669"/>
    <property type="project" value="UniProtKB-SubCell"/>
</dbReference>
<name>A0A0G4GHR2_VITBC</name>
<keyword evidence="2" id="KW-0805">Transcription regulation</keyword>
<dbReference type="Pfam" id="PF00847">
    <property type="entry name" value="AP2"/>
    <property type="match status" value="3"/>
</dbReference>
<keyword evidence="3" id="KW-0238">DNA-binding</keyword>
<dbReference type="OrthoDB" id="385236at2759"/>
<feature type="compositionally biased region" description="Polar residues" evidence="6">
    <location>
        <begin position="44"/>
        <end position="54"/>
    </location>
</feature>
<dbReference type="Proteomes" id="UP000041254">
    <property type="component" value="Unassembled WGS sequence"/>
</dbReference>
<reference evidence="8 9" key="1">
    <citation type="submission" date="2014-11" db="EMBL/GenBank/DDBJ databases">
        <authorList>
            <person name="Zhu J."/>
            <person name="Qi W."/>
            <person name="Song R."/>
        </authorList>
    </citation>
    <scope>NUCLEOTIDE SEQUENCE [LARGE SCALE GENOMIC DNA]</scope>
</reference>
<dbReference type="InterPro" id="IPR001471">
    <property type="entry name" value="AP2/ERF_dom"/>
</dbReference>